<feature type="non-terminal residue" evidence="2">
    <location>
        <position position="1"/>
    </location>
</feature>
<evidence type="ECO:0000313" key="2">
    <source>
        <dbReference type="EMBL" id="GAG35804.1"/>
    </source>
</evidence>
<dbReference type="PANTHER" id="PTHR32309">
    <property type="entry name" value="TYROSINE-PROTEIN KINASE"/>
    <property type="match status" value="1"/>
</dbReference>
<gene>
    <name evidence="2" type="ORF">S01H1_67090</name>
</gene>
<evidence type="ECO:0000256" key="1">
    <source>
        <dbReference type="SAM" id="Coils"/>
    </source>
</evidence>
<accession>X0WXX0</accession>
<dbReference type="EMBL" id="BARS01044402">
    <property type="protein sequence ID" value="GAG35804.1"/>
    <property type="molecule type" value="Genomic_DNA"/>
</dbReference>
<organism evidence="2">
    <name type="scientific">marine sediment metagenome</name>
    <dbReference type="NCBI Taxonomy" id="412755"/>
    <lineage>
        <taxon>unclassified sequences</taxon>
        <taxon>metagenomes</taxon>
        <taxon>ecological metagenomes</taxon>
    </lineage>
</organism>
<reference evidence="2" key="1">
    <citation type="journal article" date="2014" name="Front. Microbiol.">
        <title>High frequency of phylogenetically diverse reductive dehalogenase-homologous genes in deep subseafloor sedimentary metagenomes.</title>
        <authorList>
            <person name="Kawai M."/>
            <person name="Futagami T."/>
            <person name="Toyoda A."/>
            <person name="Takaki Y."/>
            <person name="Nishi S."/>
            <person name="Hori S."/>
            <person name="Arai W."/>
            <person name="Tsubouchi T."/>
            <person name="Morono Y."/>
            <person name="Uchiyama I."/>
            <person name="Ito T."/>
            <person name="Fujiyama A."/>
            <person name="Inagaki F."/>
            <person name="Takami H."/>
        </authorList>
    </citation>
    <scope>NUCLEOTIDE SEQUENCE</scope>
    <source>
        <strain evidence="2">Expedition CK06-06</strain>
    </source>
</reference>
<feature type="non-terminal residue" evidence="2">
    <location>
        <position position="249"/>
    </location>
</feature>
<proteinExistence type="predicted"/>
<dbReference type="PANTHER" id="PTHR32309:SF31">
    <property type="entry name" value="CAPSULAR EXOPOLYSACCHARIDE FAMILY"/>
    <property type="match status" value="1"/>
</dbReference>
<feature type="coiled-coil region" evidence="1">
    <location>
        <begin position="153"/>
        <end position="211"/>
    </location>
</feature>
<name>X0WXX0_9ZZZZ</name>
<sequence>SISQKIKKILGKELISREAELSEKRKQLTTYRKENELLGFGTDKKSTIIERLLQLSDAMTKAEMERISARAAYEPLVETIKTQDDVIRVINMEHGFPKEGPAYDEIKAFQDELRELEMRREELLQTCTASHPSIQAIQKQMDYLFGRRKTKINDVVRAQLENLRQNYISAQKRYRDLVLLLQQQKKLARELNSKTAKYAMLESEVKRIEQICDHVYTQIKGIYVAADAGSLNIQILETGEPANRPSSPK</sequence>
<keyword evidence="1" id="KW-0175">Coiled coil</keyword>
<protein>
    <submittedName>
        <fullName evidence="2">Uncharacterized protein</fullName>
    </submittedName>
</protein>
<dbReference type="InterPro" id="IPR050445">
    <property type="entry name" value="Bact_polysacc_biosynth/exp"/>
</dbReference>
<dbReference type="AlphaFoldDB" id="X0WXX0"/>
<comment type="caution">
    <text evidence="2">The sequence shown here is derived from an EMBL/GenBank/DDBJ whole genome shotgun (WGS) entry which is preliminary data.</text>
</comment>